<dbReference type="PANTHER" id="PTHR21708">
    <property type="entry name" value="PROBABLE 2-DEHYDROPANTOATE 2-REDUCTASE"/>
    <property type="match status" value="1"/>
</dbReference>
<keyword evidence="3 4" id="KW-0560">Oxidoreductase</keyword>
<dbReference type="InterPro" id="IPR003710">
    <property type="entry name" value="ApbA"/>
</dbReference>
<dbReference type="InterPro" id="IPR013328">
    <property type="entry name" value="6PGD_dom2"/>
</dbReference>
<comment type="catalytic activity">
    <reaction evidence="4">
        <text>(R)-pantoate + NADP(+) = 2-dehydropantoate + NADPH + H(+)</text>
        <dbReference type="Rhea" id="RHEA:16233"/>
        <dbReference type="ChEBI" id="CHEBI:11561"/>
        <dbReference type="ChEBI" id="CHEBI:15378"/>
        <dbReference type="ChEBI" id="CHEBI:15980"/>
        <dbReference type="ChEBI" id="CHEBI:57783"/>
        <dbReference type="ChEBI" id="CHEBI:58349"/>
        <dbReference type="EC" id="1.1.1.169"/>
    </reaction>
</comment>
<dbReference type="EMBL" id="LKEU01000021">
    <property type="protein sequence ID" value="OFV71452.1"/>
    <property type="molecule type" value="Genomic_DNA"/>
</dbReference>
<evidence type="ECO:0000256" key="4">
    <source>
        <dbReference type="RuleBase" id="RU362068"/>
    </source>
</evidence>
<dbReference type="Pfam" id="PF08546">
    <property type="entry name" value="ApbA_C"/>
    <property type="match status" value="1"/>
</dbReference>
<comment type="similarity">
    <text evidence="1 4">Belongs to the ketopantoate reductase family.</text>
</comment>
<comment type="function">
    <text evidence="4">Catalyzes the NADPH-dependent reduction of ketopantoate into pantoic acid.</text>
</comment>
<proteinExistence type="inferred from homology"/>
<accession>A0A1F2PL16</accession>
<dbReference type="AlphaFoldDB" id="A0A1F2PL16"/>
<dbReference type="Proteomes" id="UP000176244">
    <property type="component" value="Unassembled WGS sequence"/>
</dbReference>
<evidence type="ECO:0000256" key="1">
    <source>
        <dbReference type="ARBA" id="ARBA00007870"/>
    </source>
</evidence>
<keyword evidence="2 4" id="KW-0521">NADP</keyword>
<reference evidence="8 10" key="2">
    <citation type="submission" date="2019-08" db="EMBL/GenBank/DDBJ databases">
        <title>Isolation and enrichment of carboxydotrophic bacteria from anaerobic sludge for the production of bio-based chemicals from syngas.</title>
        <authorList>
            <person name="Antares A.L."/>
            <person name="Moreira J."/>
            <person name="Diender M."/>
            <person name="Parshina S.N."/>
            <person name="Stams A.J.M."/>
            <person name="Alves M."/>
            <person name="Alves J.I."/>
            <person name="Sousa D.Z."/>
        </authorList>
    </citation>
    <scope>NUCLEOTIDE SEQUENCE [LARGE SCALE GENOMIC DNA]</scope>
    <source>
        <strain evidence="8 10">JM</strain>
    </source>
</reference>
<dbReference type="RefSeq" id="WP_070370411.1">
    <property type="nucleotide sequence ID" value="NZ_CP097897.1"/>
</dbReference>
<evidence type="ECO:0000313" key="7">
    <source>
        <dbReference type="EMBL" id="OFV71452.1"/>
    </source>
</evidence>
<feature type="domain" description="Ketopantoate reductase C-terminal" evidence="6">
    <location>
        <begin position="177"/>
        <end position="300"/>
    </location>
</feature>
<dbReference type="InterPro" id="IPR013752">
    <property type="entry name" value="KPA_reductase"/>
</dbReference>
<dbReference type="InterPro" id="IPR013332">
    <property type="entry name" value="KPR_N"/>
</dbReference>
<dbReference type="Pfam" id="PF02558">
    <property type="entry name" value="ApbA"/>
    <property type="match status" value="1"/>
</dbReference>
<dbReference type="NCBIfam" id="TIGR00745">
    <property type="entry name" value="apbA_panE"/>
    <property type="match status" value="1"/>
</dbReference>
<organism evidence="7 9">
    <name type="scientific">Acetobacterium wieringae</name>
    <dbReference type="NCBI Taxonomy" id="52694"/>
    <lineage>
        <taxon>Bacteria</taxon>
        <taxon>Bacillati</taxon>
        <taxon>Bacillota</taxon>
        <taxon>Clostridia</taxon>
        <taxon>Eubacteriales</taxon>
        <taxon>Eubacteriaceae</taxon>
        <taxon>Acetobacterium</taxon>
    </lineage>
</organism>
<dbReference type="SUPFAM" id="SSF48179">
    <property type="entry name" value="6-phosphogluconate dehydrogenase C-terminal domain-like"/>
    <property type="match status" value="1"/>
</dbReference>
<reference evidence="7 9" key="1">
    <citation type="submission" date="2015-09" db="EMBL/GenBank/DDBJ databases">
        <title>Genome sequence of Acetobacterium wieringae DSM 1911.</title>
        <authorList>
            <person name="Poehlein A."/>
            <person name="Bengelsdorf F.R."/>
            <person name="Schiel-Bengelsdorf B."/>
            <person name="Duerre P."/>
            <person name="Daniel R."/>
        </authorList>
    </citation>
    <scope>NUCLEOTIDE SEQUENCE [LARGE SCALE GENOMIC DNA]</scope>
    <source>
        <strain evidence="7 9">DSM 1911</strain>
    </source>
</reference>
<dbReference type="EMBL" id="VSLA01000029">
    <property type="protein sequence ID" value="TYC83731.1"/>
    <property type="molecule type" value="Genomic_DNA"/>
</dbReference>
<dbReference type="Gene3D" id="1.10.1040.10">
    <property type="entry name" value="N-(1-d-carboxylethyl)-l-norvaline Dehydrogenase, domain 2"/>
    <property type="match status" value="1"/>
</dbReference>
<dbReference type="STRING" id="52694.ACWI_10680"/>
<dbReference type="InterPro" id="IPR051402">
    <property type="entry name" value="KPR-Related"/>
</dbReference>
<keyword evidence="4" id="KW-0566">Pantothenate biosynthesis</keyword>
<protein>
    <recommendedName>
        <fullName evidence="4">2-dehydropantoate 2-reductase</fullName>
        <ecNumber evidence="4">1.1.1.169</ecNumber>
    </recommendedName>
    <alternativeName>
        <fullName evidence="4">Ketopantoate reductase</fullName>
    </alternativeName>
</protein>
<gene>
    <name evidence="7" type="primary">panE</name>
    <name evidence="7" type="ORF">ACWI_10680</name>
    <name evidence="8" type="ORF">FXB42_15920</name>
</gene>
<dbReference type="GO" id="GO:0005737">
    <property type="term" value="C:cytoplasm"/>
    <property type="evidence" value="ECO:0007669"/>
    <property type="project" value="TreeGrafter"/>
</dbReference>
<evidence type="ECO:0000256" key="3">
    <source>
        <dbReference type="ARBA" id="ARBA00023002"/>
    </source>
</evidence>
<dbReference type="OrthoDB" id="9793586at2"/>
<evidence type="ECO:0000313" key="9">
    <source>
        <dbReference type="Proteomes" id="UP000176244"/>
    </source>
</evidence>
<evidence type="ECO:0000259" key="6">
    <source>
        <dbReference type="Pfam" id="PF08546"/>
    </source>
</evidence>
<comment type="caution">
    <text evidence="7">The sequence shown here is derived from an EMBL/GenBank/DDBJ whole genome shotgun (WGS) entry which is preliminary data.</text>
</comment>
<evidence type="ECO:0000256" key="2">
    <source>
        <dbReference type="ARBA" id="ARBA00022857"/>
    </source>
</evidence>
<dbReference type="GO" id="GO:0008677">
    <property type="term" value="F:2-dehydropantoate 2-reductase activity"/>
    <property type="evidence" value="ECO:0007669"/>
    <property type="project" value="UniProtKB-EC"/>
</dbReference>
<evidence type="ECO:0000313" key="8">
    <source>
        <dbReference type="EMBL" id="TYC83731.1"/>
    </source>
</evidence>
<dbReference type="UniPathway" id="UPA00028">
    <property type="reaction ID" value="UER00004"/>
</dbReference>
<dbReference type="SUPFAM" id="SSF51735">
    <property type="entry name" value="NAD(P)-binding Rossmann-fold domains"/>
    <property type="match status" value="1"/>
</dbReference>
<dbReference type="Gene3D" id="3.40.50.720">
    <property type="entry name" value="NAD(P)-binding Rossmann-like Domain"/>
    <property type="match status" value="1"/>
</dbReference>
<dbReference type="InterPro" id="IPR036291">
    <property type="entry name" value="NAD(P)-bd_dom_sf"/>
</dbReference>
<sequence length="308" mass="33796">MKIKKVAIIGLGALGILFGARIAQQIGDDLTIIADQKRINNYQKNGVFCNGIPCRFYYKTPEQAEKADLIIFAVKINGLRDAIEAVRPCVGPDTLMLSLLNGITSEAIIGEAFGEENLIWSCAQGMDTLKSGNALTYTNAGMICFGNRADDQPTEKIMRVQEFFDRVGIAYQIDNRMDRKIWSKFMLNVGVNQVVSVCGQNFGSVKKSGKARDLMIAAMAEVIPVAKQEGVALDEADITYWLGVVDALSDTGKPSMRQDVEAKRPSEVALFSGTVVALGQKHGIKTPVNAMLYDKIMAIEKDYHQFSK</sequence>
<name>A0A1F2PL16_9FIRM</name>
<comment type="pathway">
    <text evidence="4">Cofactor biosynthesis; (R)-pantothenate biosynthesis; (R)-pantoate from 3-methyl-2-oxobutanoate: step 2/2.</text>
</comment>
<dbReference type="GO" id="GO:0015940">
    <property type="term" value="P:pantothenate biosynthetic process"/>
    <property type="evidence" value="ECO:0007669"/>
    <property type="project" value="UniProtKB-UniPathway"/>
</dbReference>
<dbReference type="InterPro" id="IPR008927">
    <property type="entry name" value="6-PGluconate_DH-like_C_sf"/>
</dbReference>
<dbReference type="Proteomes" id="UP000322619">
    <property type="component" value="Unassembled WGS sequence"/>
</dbReference>
<feature type="domain" description="Ketopantoate reductase N-terminal" evidence="5">
    <location>
        <begin position="6"/>
        <end position="130"/>
    </location>
</feature>
<evidence type="ECO:0000259" key="5">
    <source>
        <dbReference type="Pfam" id="PF02558"/>
    </source>
</evidence>
<dbReference type="PANTHER" id="PTHR21708:SF26">
    <property type="entry name" value="2-DEHYDROPANTOATE 2-REDUCTASE"/>
    <property type="match status" value="1"/>
</dbReference>
<dbReference type="EC" id="1.1.1.169" evidence="4"/>
<evidence type="ECO:0000313" key="10">
    <source>
        <dbReference type="Proteomes" id="UP000322619"/>
    </source>
</evidence>